<keyword evidence="1" id="KW-1133">Transmembrane helix</keyword>
<organism evidence="2 3">
    <name type="scientific">Mya arenaria</name>
    <name type="common">Soft-shell clam</name>
    <dbReference type="NCBI Taxonomy" id="6604"/>
    <lineage>
        <taxon>Eukaryota</taxon>
        <taxon>Metazoa</taxon>
        <taxon>Spiralia</taxon>
        <taxon>Lophotrochozoa</taxon>
        <taxon>Mollusca</taxon>
        <taxon>Bivalvia</taxon>
        <taxon>Autobranchia</taxon>
        <taxon>Heteroconchia</taxon>
        <taxon>Euheterodonta</taxon>
        <taxon>Imparidentia</taxon>
        <taxon>Neoheterodontei</taxon>
        <taxon>Myida</taxon>
        <taxon>Myoidea</taxon>
        <taxon>Myidae</taxon>
        <taxon>Mya</taxon>
    </lineage>
</organism>
<sequence length="329" mass="37489">MGEFYQNNKCMVVLFCVLTGLVALTSIIVMPMCFSYVEYWEYGFVRQRSTGKVNTGVIYSGGKYFLGPDYEFKTFKASAHFLDLENIAIFTADKLEYFLREDELPLLHDRYDIHYKEVVSSSAIDALKGAIPVFSPRELTGNRSQVEEAIFKAVSQRLGGKCCRPDCDEEYKYACFEGCKQRDECLDSDKGMNVNVKSLQMTGVKIPEIVEDRYMEALTLKEKAAREELMQTASIIRRETTALVNAVKNNATEINQEAIATADGERKIANADYQSYIEGARAIGLRNLYERLNITDQEHKNSFDYLRTLVRFNKARLAVDFDQKIVGNL</sequence>
<reference evidence="2" key="1">
    <citation type="submission" date="2022-11" db="EMBL/GenBank/DDBJ databases">
        <title>Centuries of genome instability and evolution in soft-shell clam transmissible cancer (bioRxiv).</title>
        <authorList>
            <person name="Hart S.F.M."/>
            <person name="Yonemitsu M.A."/>
            <person name="Giersch R.M."/>
            <person name="Beal B.F."/>
            <person name="Arriagada G."/>
            <person name="Davis B.W."/>
            <person name="Ostrander E.A."/>
            <person name="Goff S.P."/>
            <person name="Metzger M.J."/>
        </authorList>
    </citation>
    <scope>NUCLEOTIDE SEQUENCE</scope>
    <source>
        <strain evidence="2">MELC-2E11</strain>
        <tissue evidence="2">Siphon/mantle</tissue>
    </source>
</reference>
<keyword evidence="1" id="KW-0812">Transmembrane</keyword>
<evidence type="ECO:0008006" key="4">
    <source>
        <dbReference type="Google" id="ProtNLM"/>
    </source>
</evidence>
<proteinExistence type="predicted"/>
<dbReference type="Proteomes" id="UP001164746">
    <property type="component" value="Chromosome 1"/>
</dbReference>
<accession>A0ABY7D8Q0</accession>
<feature type="transmembrane region" description="Helical" evidence="1">
    <location>
        <begin position="12"/>
        <end position="37"/>
    </location>
</feature>
<gene>
    <name evidence="2" type="ORF">MAR_006522</name>
</gene>
<keyword evidence="1" id="KW-0472">Membrane</keyword>
<protein>
    <recommendedName>
        <fullName evidence="4">Band 7 domain-containing protein</fullName>
    </recommendedName>
</protein>
<keyword evidence="3" id="KW-1185">Reference proteome</keyword>
<evidence type="ECO:0000313" key="2">
    <source>
        <dbReference type="EMBL" id="WAQ94051.1"/>
    </source>
</evidence>
<evidence type="ECO:0000313" key="3">
    <source>
        <dbReference type="Proteomes" id="UP001164746"/>
    </source>
</evidence>
<dbReference type="EMBL" id="CP111012">
    <property type="protein sequence ID" value="WAQ94051.1"/>
    <property type="molecule type" value="Genomic_DNA"/>
</dbReference>
<evidence type="ECO:0000256" key="1">
    <source>
        <dbReference type="SAM" id="Phobius"/>
    </source>
</evidence>
<name>A0ABY7D8Q0_MYAAR</name>